<feature type="compositionally biased region" description="Basic residues" evidence="1">
    <location>
        <begin position="219"/>
        <end position="241"/>
    </location>
</feature>
<feature type="compositionally biased region" description="Basic and acidic residues" evidence="1">
    <location>
        <begin position="196"/>
        <end position="218"/>
    </location>
</feature>
<keyword evidence="2" id="KW-1133">Transmembrane helix</keyword>
<dbReference type="Proteomes" id="UP000198372">
    <property type="component" value="Unassembled WGS sequence"/>
</dbReference>
<protein>
    <submittedName>
        <fullName evidence="3">BQ2448_332 protein</fullName>
    </submittedName>
</protein>
<feature type="compositionally biased region" description="Low complexity" evidence="1">
    <location>
        <begin position="168"/>
        <end position="178"/>
    </location>
</feature>
<keyword evidence="2" id="KW-0812">Transmembrane</keyword>
<dbReference type="AlphaFoldDB" id="A0A238F800"/>
<evidence type="ECO:0000256" key="1">
    <source>
        <dbReference type="SAM" id="MobiDB-lite"/>
    </source>
</evidence>
<feature type="transmembrane region" description="Helical" evidence="2">
    <location>
        <begin position="58"/>
        <end position="77"/>
    </location>
</feature>
<keyword evidence="4" id="KW-1185">Reference proteome</keyword>
<feature type="region of interest" description="Disordered" evidence="1">
    <location>
        <begin position="149"/>
        <end position="261"/>
    </location>
</feature>
<evidence type="ECO:0000313" key="3">
    <source>
        <dbReference type="EMBL" id="SCV68211.1"/>
    </source>
</evidence>
<proteinExistence type="predicted"/>
<evidence type="ECO:0000313" key="4">
    <source>
        <dbReference type="Proteomes" id="UP000198372"/>
    </source>
</evidence>
<organism evidence="3 4">
    <name type="scientific">Microbotryum intermedium</name>
    <dbReference type="NCBI Taxonomy" id="269621"/>
    <lineage>
        <taxon>Eukaryota</taxon>
        <taxon>Fungi</taxon>
        <taxon>Dikarya</taxon>
        <taxon>Basidiomycota</taxon>
        <taxon>Pucciniomycotina</taxon>
        <taxon>Microbotryomycetes</taxon>
        <taxon>Microbotryales</taxon>
        <taxon>Microbotryaceae</taxon>
        <taxon>Microbotryum</taxon>
    </lineage>
</organism>
<reference evidence="4" key="1">
    <citation type="submission" date="2016-09" db="EMBL/GenBank/DDBJ databases">
        <authorList>
            <person name="Jeantristanb JTB J.-T."/>
            <person name="Ricardo R."/>
        </authorList>
    </citation>
    <scope>NUCLEOTIDE SEQUENCE [LARGE SCALE GENOMIC DNA]</scope>
</reference>
<feature type="compositionally biased region" description="Basic residues" evidence="1">
    <location>
        <begin position="249"/>
        <end position="261"/>
    </location>
</feature>
<dbReference type="EMBL" id="FMSP01000003">
    <property type="protein sequence ID" value="SCV68211.1"/>
    <property type="molecule type" value="Genomic_DNA"/>
</dbReference>
<keyword evidence="2" id="KW-0472">Membrane</keyword>
<gene>
    <name evidence="3" type="ORF">BQ2448_332</name>
</gene>
<name>A0A238F800_9BASI</name>
<dbReference type="OrthoDB" id="10362220at2759"/>
<accession>A0A238F800</accession>
<sequence length="261" mass="29749">MSALHRRNVSSASSSRSNAAIPRLLDDFSPLRITIDRSKPRRLLRRVASIVRSPIKRLTPFPLVCLIILLLLPWFILRTAHSIRTAHYPPLVAPLSSASRPIWERHHKRRVVPAYEALSWRQRQRLEESSMKRVRNVRERLMPLVAKKAPVREETEREQVKKEREVTQAQPEPAPAEAIVIKEEVPKPAHTAKPAEPQHLRFAKEEAKGLDEMVEIRSKLRPKPKVKPNSKPKGGKSKNGKRLGTSSGKKGKGKKTNKKPK</sequence>
<feature type="compositionally biased region" description="Basic and acidic residues" evidence="1">
    <location>
        <begin position="150"/>
        <end position="166"/>
    </location>
</feature>
<evidence type="ECO:0000256" key="2">
    <source>
        <dbReference type="SAM" id="Phobius"/>
    </source>
</evidence>